<comment type="caution">
    <text evidence="3">The sequence shown here is derived from an EMBL/GenBank/DDBJ whole genome shotgun (WGS) entry which is preliminary data.</text>
</comment>
<dbReference type="InterPro" id="IPR003777">
    <property type="entry name" value="XdhC_CoxI"/>
</dbReference>
<reference evidence="3 4" key="1">
    <citation type="journal article" date="2021" name="Sci. Rep.">
        <title>The distribution of antibiotic resistance genes in chicken gut microbiota commensals.</title>
        <authorList>
            <person name="Juricova H."/>
            <person name="Matiasovicova J."/>
            <person name="Kubasova T."/>
            <person name="Cejkova D."/>
            <person name="Rychlik I."/>
        </authorList>
    </citation>
    <scope>NUCLEOTIDE SEQUENCE [LARGE SCALE GENOMIC DNA]</scope>
    <source>
        <strain evidence="3 4">An773</strain>
    </source>
</reference>
<name>A0ABS2EBY7_9FIRM</name>
<dbReference type="PANTHER" id="PTHR30388:SF6">
    <property type="entry name" value="XANTHINE DEHYDROGENASE SUBUNIT A-RELATED"/>
    <property type="match status" value="1"/>
</dbReference>
<evidence type="ECO:0000259" key="1">
    <source>
        <dbReference type="Pfam" id="PF02625"/>
    </source>
</evidence>
<keyword evidence="4" id="KW-1185">Reference proteome</keyword>
<dbReference type="Pfam" id="PF02625">
    <property type="entry name" value="XdhC_CoxI"/>
    <property type="match status" value="1"/>
</dbReference>
<dbReference type="EMBL" id="JACLYY010000017">
    <property type="protein sequence ID" value="MBM6739162.1"/>
    <property type="molecule type" value="Genomic_DNA"/>
</dbReference>
<sequence length="342" mass="37172">MKGREFYQAIKERRAAGTPELTAATILDGPQAGGKFLLRGEKEAWAFGESHAGTGVFMERLGGSPGLLVFGVGHVSMPIIKIGKMLRFSVTVLEDRPKFADQARRAGANRVICEPFSQGLAQAELGPDTYAVIVTRGHRYDEDCLYGILSRERELGTACAYVGMMGSRRRTAMVRERMRELGISEEEIRRLHAPIGLAIGAETPEEIAVSIFAQIIQIKNEKAQTEGYPEELLEAIQESYDSGHDRNGSGRRAVLATIISRQGSAPRGVGTKMLIREDGTALGTIGGGCAESRVMQKALQMLRLPESPRFLVTGVDMTAQEAEEEGMVCGGRIQVMLEVTGD</sequence>
<dbReference type="PANTHER" id="PTHR30388">
    <property type="entry name" value="ALDEHYDE OXIDOREDUCTASE MOLYBDENUM COFACTOR ASSEMBLY PROTEIN"/>
    <property type="match status" value="1"/>
</dbReference>
<feature type="domain" description="XdhC- CoxI" evidence="1">
    <location>
        <begin position="249"/>
        <end position="303"/>
    </location>
</feature>
<dbReference type="InterPro" id="IPR052698">
    <property type="entry name" value="MoCofactor_Util/Proc"/>
</dbReference>
<dbReference type="Pfam" id="PF13478">
    <property type="entry name" value="XdhC_C"/>
    <property type="match status" value="1"/>
</dbReference>
<proteinExistence type="predicted"/>
<organism evidence="3 4">
    <name type="scientific">Faecalicatena fissicatena</name>
    <dbReference type="NCBI Taxonomy" id="290055"/>
    <lineage>
        <taxon>Bacteria</taxon>
        <taxon>Bacillati</taxon>
        <taxon>Bacillota</taxon>
        <taxon>Clostridia</taxon>
        <taxon>Lachnospirales</taxon>
        <taxon>Lachnospiraceae</taxon>
        <taxon>Faecalicatena</taxon>
    </lineage>
</organism>
<dbReference type="Gene3D" id="3.40.50.720">
    <property type="entry name" value="NAD(P)-binding Rossmann-like Domain"/>
    <property type="match status" value="1"/>
</dbReference>
<gene>
    <name evidence="3" type="ORF">H7U36_13820</name>
</gene>
<dbReference type="Proteomes" id="UP000716906">
    <property type="component" value="Unassembled WGS sequence"/>
</dbReference>
<dbReference type="InterPro" id="IPR027051">
    <property type="entry name" value="XdhC_Rossmann_dom"/>
</dbReference>
<accession>A0ABS2EBY7</accession>
<evidence type="ECO:0000313" key="3">
    <source>
        <dbReference type="EMBL" id="MBM6739162.1"/>
    </source>
</evidence>
<protein>
    <submittedName>
        <fullName evidence="3">XdhC family protein</fullName>
    </submittedName>
</protein>
<feature type="domain" description="XdhC Rossmann" evidence="2">
    <location>
        <begin position="67"/>
        <end position="215"/>
    </location>
</feature>
<evidence type="ECO:0000313" key="4">
    <source>
        <dbReference type="Proteomes" id="UP000716906"/>
    </source>
</evidence>
<evidence type="ECO:0000259" key="2">
    <source>
        <dbReference type="Pfam" id="PF13478"/>
    </source>
</evidence>